<dbReference type="RefSeq" id="WP_150964737.1">
    <property type="nucleotide sequence ID" value="NZ_VZZJ01000014.1"/>
</dbReference>
<organism evidence="2 3">
    <name type="scientific">Methylobacterium planeticum</name>
    <dbReference type="NCBI Taxonomy" id="2615211"/>
    <lineage>
        <taxon>Bacteria</taxon>
        <taxon>Pseudomonadati</taxon>
        <taxon>Pseudomonadota</taxon>
        <taxon>Alphaproteobacteria</taxon>
        <taxon>Hyphomicrobiales</taxon>
        <taxon>Methylobacteriaceae</taxon>
        <taxon>Methylobacterium</taxon>
    </lineage>
</organism>
<feature type="compositionally biased region" description="Low complexity" evidence="1">
    <location>
        <begin position="99"/>
        <end position="116"/>
    </location>
</feature>
<evidence type="ECO:0000313" key="3">
    <source>
        <dbReference type="Proteomes" id="UP000441523"/>
    </source>
</evidence>
<name>A0A6N6MSA2_9HYPH</name>
<feature type="compositionally biased region" description="Basic residues" evidence="1">
    <location>
        <begin position="125"/>
        <end position="136"/>
    </location>
</feature>
<evidence type="ECO:0000256" key="1">
    <source>
        <dbReference type="SAM" id="MobiDB-lite"/>
    </source>
</evidence>
<accession>A0A6N6MSA2</accession>
<gene>
    <name evidence="2" type="ORF">F6X51_16290</name>
</gene>
<evidence type="ECO:0000313" key="2">
    <source>
        <dbReference type="EMBL" id="KAB1072271.1"/>
    </source>
</evidence>
<protein>
    <submittedName>
        <fullName evidence="2">Uncharacterized protein</fullName>
    </submittedName>
</protein>
<proteinExistence type="predicted"/>
<comment type="caution">
    <text evidence="2">The sequence shown here is derived from an EMBL/GenBank/DDBJ whole genome shotgun (WGS) entry which is preliminary data.</text>
</comment>
<feature type="region of interest" description="Disordered" evidence="1">
    <location>
        <begin position="82"/>
        <end position="136"/>
    </location>
</feature>
<dbReference type="EMBL" id="VZZJ01000014">
    <property type="protein sequence ID" value="KAB1072271.1"/>
    <property type="molecule type" value="Genomic_DNA"/>
</dbReference>
<dbReference type="AlphaFoldDB" id="A0A6N6MSA2"/>
<keyword evidence="3" id="KW-1185">Reference proteome</keyword>
<sequence>MMQHSQEAFATILQTAWEQTQLVRDETGIAVELRLTTLGLTALSGDFICSRMATVSWRELAQEADLPARLSRAIRDVADRPRPNLMSIGRDRPAPEVIGVPRDAPRAPARMRQAAGGRPGTGRAKAAKRNRKQSQM</sequence>
<reference evidence="2 3" key="1">
    <citation type="submission" date="2019-09" db="EMBL/GenBank/DDBJ databases">
        <title>YIM 132548 draft genome.</title>
        <authorList>
            <person name="Jiang L."/>
        </authorList>
    </citation>
    <scope>NUCLEOTIDE SEQUENCE [LARGE SCALE GENOMIC DNA]</scope>
    <source>
        <strain evidence="2 3">YIM 132548</strain>
    </source>
</reference>
<dbReference type="Proteomes" id="UP000441523">
    <property type="component" value="Unassembled WGS sequence"/>
</dbReference>